<dbReference type="EMBL" id="BARW01034663">
    <property type="protein sequence ID" value="GAJ08785.1"/>
    <property type="molecule type" value="Genomic_DNA"/>
</dbReference>
<evidence type="ECO:0000313" key="2">
    <source>
        <dbReference type="EMBL" id="GAJ08785.1"/>
    </source>
</evidence>
<dbReference type="AlphaFoldDB" id="X1VKW5"/>
<keyword evidence="1" id="KW-0472">Membrane</keyword>
<comment type="caution">
    <text evidence="2">The sequence shown here is derived from an EMBL/GenBank/DDBJ whole genome shotgun (WGS) entry which is preliminary data.</text>
</comment>
<protein>
    <submittedName>
        <fullName evidence="2">Uncharacterized protein</fullName>
    </submittedName>
</protein>
<keyword evidence="1" id="KW-1133">Transmembrane helix</keyword>
<feature type="non-terminal residue" evidence="2">
    <location>
        <position position="76"/>
    </location>
</feature>
<feature type="transmembrane region" description="Helical" evidence="1">
    <location>
        <begin position="52"/>
        <end position="71"/>
    </location>
</feature>
<evidence type="ECO:0000256" key="1">
    <source>
        <dbReference type="SAM" id="Phobius"/>
    </source>
</evidence>
<name>X1VKW5_9ZZZZ</name>
<gene>
    <name evidence="2" type="ORF">S12H4_54259</name>
</gene>
<sequence length="76" mass="8323">MVKILQALKLTLFYFVPLTVSMGAMLLSVFLAGPHQDIVTEKIVFSNEPISVFALIGIFVGAAIIFIFFLFKGIGD</sequence>
<keyword evidence="1" id="KW-0812">Transmembrane</keyword>
<reference evidence="2" key="1">
    <citation type="journal article" date="2014" name="Front. Microbiol.">
        <title>High frequency of phylogenetically diverse reductive dehalogenase-homologous genes in deep subseafloor sedimentary metagenomes.</title>
        <authorList>
            <person name="Kawai M."/>
            <person name="Futagami T."/>
            <person name="Toyoda A."/>
            <person name="Takaki Y."/>
            <person name="Nishi S."/>
            <person name="Hori S."/>
            <person name="Arai W."/>
            <person name="Tsubouchi T."/>
            <person name="Morono Y."/>
            <person name="Uchiyama I."/>
            <person name="Ito T."/>
            <person name="Fujiyama A."/>
            <person name="Inagaki F."/>
            <person name="Takami H."/>
        </authorList>
    </citation>
    <scope>NUCLEOTIDE SEQUENCE</scope>
    <source>
        <strain evidence="2">Expedition CK06-06</strain>
    </source>
</reference>
<proteinExistence type="predicted"/>
<feature type="transmembrane region" description="Helical" evidence="1">
    <location>
        <begin position="12"/>
        <end position="32"/>
    </location>
</feature>
<accession>X1VKW5</accession>
<organism evidence="2">
    <name type="scientific">marine sediment metagenome</name>
    <dbReference type="NCBI Taxonomy" id="412755"/>
    <lineage>
        <taxon>unclassified sequences</taxon>
        <taxon>metagenomes</taxon>
        <taxon>ecological metagenomes</taxon>
    </lineage>
</organism>